<feature type="region of interest" description="Disordered" evidence="3">
    <location>
        <begin position="1374"/>
        <end position="1777"/>
    </location>
</feature>
<accession>A0A087T981</accession>
<feature type="compositionally biased region" description="Pro residues" evidence="3">
    <location>
        <begin position="4041"/>
        <end position="4050"/>
    </location>
</feature>
<feature type="region of interest" description="Disordered" evidence="3">
    <location>
        <begin position="1220"/>
        <end position="1239"/>
    </location>
</feature>
<feature type="compositionally biased region" description="Basic residues" evidence="3">
    <location>
        <begin position="1630"/>
        <end position="1640"/>
    </location>
</feature>
<evidence type="ECO:0000313" key="6">
    <source>
        <dbReference type="Proteomes" id="UP000054359"/>
    </source>
</evidence>
<dbReference type="Pfam" id="PF00076">
    <property type="entry name" value="RRM_1"/>
    <property type="match status" value="1"/>
</dbReference>
<dbReference type="SUPFAM" id="SSF54928">
    <property type="entry name" value="RNA-binding domain, RBD"/>
    <property type="match status" value="1"/>
</dbReference>
<feature type="domain" description="RRM" evidence="4">
    <location>
        <begin position="150"/>
        <end position="222"/>
    </location>
</feature>
<feature type="region of interest" description="Disordered" evidence="3">
    <location>
        <begin position="2933"/>
        <end position="3331"/>
    </location>
</feature>
<feature type="region of interest" description="Disordered" evidence="3">
    <location>
        <begin position="4024"/>
        <end position="4065"/>
    </location>
</feature>
<feature type="region of interest" description="Disordered" evidence="3">
    <location>
        <begin position="1987"/>
        <end position="2006"/>
    </location>
</feature>
<feature type="region of interest" description="Disordered" evidence="3">
    <location>
        <begin position="2768"/>
        <end position="2789"/>
    </location>
</feature>
<evidence type="ECO:0000256" key="1">
    <source>
        <dbReference type="ARBA" id="ARBA00022884"/>
    </source>
</evidence>
<sequence length="4116" mass="456470">MVKVIGQGTDRYAVVCFKKPEDVDKALEVSKDKLFFGCKIEVTAHEGLDAEDNEFRPLEAELDEFHPKATRTLFIGNLEKDITTAELRKHFEQFGEIIEIDIKKQGAQTSYAFIQYSDIASVVKAMRKLDGENLGANRIKLGFGKSMPTNCVWLDGIVDTVSDKFLARHFSRFGIVVYTAVDREKGHALIFYESVEFAQIAVSEMRGRILQGKKLQVDFASRECQTTFFEKLEMTGQLIPGDGARPWERRERRGPEFEVVRNDDREARVGFDNRVYPRYEGQPRPNRGNFRGGQRAGFSSRGRGQGFSARYEVYHDEFGERRHRYSREDSGSEATMFDGKIERGKYVETADCPNRKRNKLRNSISDQESHHSQSPPRSRHQSRSTSPVSKDRKSLKDRLHHRIKSPGSHNSSVVNSPCRDTISDETDINSDYKDSRPKSLDIKQDDAMTDISYTSPRSSSEKDGSEKLPSKIECDSVRSRSSIDAESADEAGITSEQLSQLERKKRLLASSRLKGGKELNLLVTKSLIDKAKLKITPSHNNTVKSAKINCVSDASIEEEKNDAENISIQQDCSKDKPHPNESANTDLKYLQKKQVHLLHLLEQLREGVNSSDNEGSVDGRIASKKHRSSSSCLDAETFSENDSGKSLTKDECGTKLCKSSIKDPAIFTKVKSKADSVENNNCISLSLDSFIFRKHLDPRKNFDQRSVSVASVNSLQKCRRISMDNDTCLPHTQGANDSFLCVSSSLAPEVSWKKQCNSLNDVHFSENDADSSLSVPHFKIKEDNMEDDLLTAKKSLPNSSSLSLDLPKGFISLRSFPDNIPCHEIKRERDISPLSLPLPKFAASLRSPKSSPSILTSPKSTTAHSPRAGLSPSSYASTKTARIPDLLHDIQNEKKFKEIVPDEKVNGANISPADSVSHFESQIVNESSECASNLEPIQSPRSICEKMKESISSSESEFSPSSSPNRPSIEDRIKALDEKFNAWSGSTRTSSATMPDTVPAAVVDVPKCATKRSRFNFLTSEIRSEPSEIVKSLLARSTIFDQDSKRLQHIDEKYEPLNVKVDVSPKIKPAFRTKAAAKEFSTPIAPPIQNFSQPLLVKSPASVLVAQGIMSPPATPQSATGSILSPITPPVVQYTQLTPQVYTPCSPHATSFPLQSNTLKTIDNLPNSHDKDLNDSMYKPVQVFNSLKAKIEPGFHTNSSALATSLKSNPLPCAVEIPTHGMSVSSPPNIKKEPSSPTDNVTEIACKAEVENKVSIKKEMPILNSASIPSRKECALTLGKDHSHFNSIDHDKKEFCDSKDPRLAFHEGASQWRESACKDDKKVHVDNSAKSFVVAVSSSDISENSVTSAVKKRVSSIDSNESDSCKSLKLFESSRDGQENWSKHDKTSEPEAKKPKLSKTVRDRSGSPPIQQSVRKNEKKEKCSKNEKSKTSISKSNTVNNSEKTKHESKSNSKTEYKEKTKSDHKSKEEKHSKSHDSKDSSSKNDQRNKSRERRNSEKYTKSGHSSNPSNKPKKDSTANKNEKSSDKKQTEKKSRTKSSNHDIPASLEEEPVYFSMYDKVKARSSKSALVKQITDQDTVLRQSLNKLKQSRAKRGGKTKSIDQDRDSDIERESDNDSHSGESDSEAKPAKVKQPRKRKAAVLTDSDDELTQNDSNNKPNKTEKTFNSDSAVDSDFECNLPSRQSSVNKNRKKKSDVIDSDSSDDSDSPYTLKSQKNRRKKSQSRIKSHLEKSKRILKFDDETSDLDIPAKPKEKDSKPKKVKKEKVPEAKMELEVSECEVPKRIVEECRMSKKKCFKEVKQESDSSSQKKVKIDHAVKENTVSSKDRKIDSCAEKMQDSSEKHKPYSKKRKKSKKLSRNKEKRSSEKMAQDSSRKQDECDSKSSLPVLQPPKPSSPLPDKQLSPPCLHAGVLSDNDFKSDFSDFEFEPRQNNDMDSDLWKPDVKSDSEKSSKSKRKDSSVKVQMAVIPSPEQDSSLPSFFDKLEDITDSEAGREPTDCTSDVPCDIHLPFPKEKDAYMSSSPHKTKHEKHDDEICTKSEGNKYCDTYSNSSKEERRKKKSKKQCKERKKKVREDISSPLKKSISGSAPLSPPKAIIFENPPGDDDSQLSVLRLDEEIAEEARRLEQGLLAESEETSTFGDDGPAKREEKLLERRFEEEAAKETRRLEAELFSTGRDSWHMKEKEYDSEANSGEVGEDKHGSELDVIAGKEENIFAGLDIHSSIVESSQNDGDVFLSGHSESDHYKLDDKDVANEMEDQRKIEDDLAVSALLQEMHCGEISAPELTKETDYLDPLIETHPEETMNYLLPDDGENSLHIADSPVEAQGAEGPEEKLETSIMLLSPSSNSEPPSLEISNVEDSVLMKIENMNQACHTEALKLEPANDDVSRESKNIVCYEFQEETSLELCESKPPVIDIPAIPEPLEQVNETLSPKLEVTKIQKKNIKDKHFRTPLKNDNNQSNEDTDESGSELAENQLTHFEDITMDTTDSKDDDNPPILLPVESPRSHLPVTESKEKSEYQEKIATEENQNLDNIINKTPVSCESLNFDKVADLDKEIDDILDSITETKKQNLENDSFRIPDSHERCLLPVSVSNLSDQNSIDSIEINNSTMFENSKPESQIASDNISASGILKSLSQTDNVCNTNYSEEINHKLSCPETANKDALEPPVLSYSAALNSSCETNIIPPSEKPHDDNEAILISDKQTLEPFIENVNTGNIQEENQGSSDFLLELFGPKTEENDKTESETSAENLKNGSIYDFSLESKSSKTHDSDVCDFNSDSKHKNLDSDSSALEINLPSQITPLFEIPEVNEQNEATEFNQEIFEHPTDSVKEPKLPRLLTFSSEQLFSDSAASKAADNSDINTEDSCYKSENPHVEFKLDDGKSEQELTVASEDIDLGEKTVFPKSEDRSIDNLKEESLNIDDSLEKSKLGDAESVCSDTTDITVPETKIEPEISQPTLNEEQAQEELCPVENVVTVSKTKSERPRRGRRPKTRKYVKAAAQKQEAHHEVPVNPSQGRSTGRRVRPVSSERTRRSLRSDTSDSMAFKELYESKQNSVDEITQSENEEGKKDITEITIDDSTSTQKDSLIVSPHGENDAKVSAPQTVKNEEPRKRRGRKKKTSGDHQVPQLNEKSESRSEEPDISKDFNRPKESRLWQSLSSDKEQKSSKDNTSSAYDVFEFREEDEDLTFESGRLHDNARANTTSTDQKHESKVSEVSVEKEKKVEESKVKSLPSEDREHSKEHHAEVNQHKKISITIRLHQKDGHNGTSPGTAEVVKTSEALNIEEVKPEPPTKVEKSTSSKQEVSTPDIPYNGPCKSTRKSTRLMNQAMRSTVDEVIEEVVKGNFKASSNSHSEPVPTRVTRRSRSSRRSEESLSLVPSENSEDTSDDKNKNEPVFFILDNAVKDISDGKKNVSNHPSEITPSTTDVRNSESDKISDRTASLRSYRFNRGNSSKLEQSNRESMISPNSTAIEHESQKKDNSSNNSSEEKFDSLHPKDSKENKEGAKESRSTSENLAVYRPPLPVLKVEIPRMNLEGTKDLFPKPEKLPENEEDSNSRSSPAVLIDPVTGFLAPVDKSEPYSEASNTFSHTESKGTNNILVSDLSSVSSSILKSVSKPVPVVETSTVSSVIQDSSKSNQTTASEKSTVGRAPLVQSLRSRHLPGSSQNPVTVTTSLPSVSEPCMKLPISTEKTTENMKLRSKKPSSNVIGVLTLANSAVPSGASLTVVSGTPATVALTDSVSTNLASSVVSQAQSPVITAHGTVANSATTTAVLSHDKTETVENSVSKVSHPVHSNQSAVRAIVTAVVTPTSVGHSTSLPSNVQNKCSVAAVTSSVVLNKSELPVVYSTASIPPTSVTEHISSSSCKPIALIAPLSSEHSTIQTVKQELHSVSSVSMPTSSWSGSKVSTTRITDAHVSTIQTNATSNPIFTTKSETRSSKVSHAVKSNSAYTQQPAFPISSYEASVLSAAHGIGAASNNGGGVIAELLQNPRLLQQHKEYFAASSGQLQERIQSQMVRPTTPVASSIPPDIATRLGNPTPPHTPTPPVTSSNHSLPPSEIHPSHISSALHLRHPAQPAHMVPLGLHSDIAYVHQQMMYAHPYAAAIHSDLRAQ</sequence>
<feature type="compositionally biased region" description="Basic and acidic residues" evidence="3">
    <location>
        <begin position="1728"/>
        <end position="1741"/>
    </location>
</feature>
<dbReference type="PROSITE" id="PS50102">
    <property type="entry name" value="RRM"/>
    <property type="match status" value="2"/>
</dbReference>
<dbReference type="Gene3D" id="3.30.70.330">
    <property type="match status" value="3"/>
</dbReference>
<feature type="region of interest" description="Disordered" evidence="3">
    <location>
        <begin position="843"/>
        <end position="877"/>
    </location>
</feature>
<feature type="compositionally biased region" description="Polar residues" evidence="3">
    <location>
        <begin position="1431"/>
        <end position="1442"/>
    </location>
</feature>
<feature type="compositionally biased region" description="Basic residues" evidence="3">
    <location>
        <begin position="1715"/>
        <end position="1727"/>
    </location>
</feature>
<feature type="compositionally biased region" description="Basic and acidic residues" evidence="3">
    <location>
        <begin position="2768"/>
        <end position="2788"/>
    </location>
</feature>
<feature type="compositionally biased region" description="Basic and acidic residues" evidence="3">
    <location>
        <begin position="3030"/>
        <end position="3042"/>
    </location>
</feature>
<feature type="compositionally biased region" description="Basic residues" evidence="3">
    <location>
        <begin position="2056"/>
        <end position="2071"/>
    </location>
</feature>
<dbReference type="OrthoDB" id="6407164at2759"/>
<dbReference type="InterPro" id="IPR012677">
    <property type="entry name" value="Nucleotide-bd_a/b_plait_sf"/>
</dbReference>
<feature type="region of interest" description="Disordered" evidence="3">
    <location>
        <begin position="2446"/>
        <end position="2471"/>
    </location>
</feature>
<feature type="region of interest" description="Disordered" evidence="3">
    <location>
        <begin position="2850"/>
        <end position="2870"/>
    </location>
</feature>
<feature type="region of interest" description="Disordered" evidence="3">
    <location>
        <begin position="2014"/>
        <end position="2151"/>
    </location>
</feature>
<feature type="compositionally biased region" description="Polar residues" evidence="3">
    <location>
        <begin position="3416"/>
        <end position="3431"/>
    </location>
</feature>
<feature type="compositionally biased region" description="Basic and acidic residues" evidence="3">
    <location>
        <begin position="1513"/>
        <end position="1534"/>
    </location>
</feature>
<feature type="compositionally biased region" description="Low complexity" evidence="3">
    <location>
        <begin position="4056"/>
        <end position="4065"/>
    </location>
</feature>
<feature type="compositionally biased region" description="Low complexity" evidence="3">
    <location>
        <begin position="296"/>
        <end position="305"/>
    </location>
</feature>
<feature type="region of interest" description="Disordered" evidence="3">
    <location>
        <begin position="348"/>
        <end position="494"/>
    </location>
</feature>
<feature type="compositionally biased region" description="Acidic residues" evidence="3">
    <location>
        <begin position="1698"/>
        <end position="1707"/>
    </location>
</feature>
<feature type="compositionally biased region" description="Polar residues" evidence="3">
    <location>
        <begin position="3635"/>
        <end position="3649"/>
    </location>
</feature>
<keyword evidence="1 2" id="KW-0694">RNA-binding</keyword>
<feature type="compositionally biased region" description="Basic and acidic residues" evidence="3">
    <location>
        <begin position="1859"/>
        <end position="1882"/>
    </location>
</feature>
<dbReference type="InterPro" id="IPR035979">
    <property type="entry name" value="RBD_domain_sf"/>
</dbReference>
<dbReference type="STRING" id="407821.A0A087T981"/>
<feature type="compositionally biased region" description="Basic and acidic residues" evidence="3">
    <location>
        <begin position="3432"/>
        <end position="3441"/>
    </location>
</feature>
<feature type="compositionally biased region" description="Polar residues" evidence="3">
    <location>
        <begin position="1574"/>
        <end position="1588"/>
    </location>
</feature>
<feature type="compositionally biased region" description="Basic and acidic residues" evidence="3">
    <location>
        <begin position="2029"/>
        <end position="2043"/>
    </location>
</feature>
<feature type="compositionally biased region" description="Polar residues" evidence="3">
    <location>
        <begin position="3054"/>
        <end position="3065"/>
    </location>
</feature>
<feature type="region of interest" description="Disordered" evidence="3">
    <location>
        <begin position="3347"/>
        <end position="3397"/>
    </location>
</feature>
<dbReference type="InterPro" id="IPR000504">
    <property type="entry name" value="RRM_dom"/>
</dbReference>
<feature type="region of interest" description="Disordered" evidence="3">
    <location>
        <begin position="3578"/>
        <end position="3597"/>
    </location>
</feature>
<feature type="region of interest" description="Disordered" evidence="3">
    <location>
        <begin position="560"/>
        <end position="582"/>
    </location>
</feature>
<gene>
    <name evidence="5" type="ORF">X975_17021</name>
</gene>
<evidence type="ECO:0000256" key="3">
    <source>
        <dbReference type="SAM" id="MobiDB-lite"/>
    </source>
</evidence>
<feature type="compositionally biased region" description="Basic and acidic residues" evidence="3">
    <location>
        <begin position="2113"/>
        <end position="2126"/>
    </location>
</feature>
<feature type="compositionally biased region" description="Polar residues" evidence="3">
    <location>
        <begin position="3586"/>
        <end position="3597"/>
    </location>
</feature>
<feature type="compositionally biased region" description="Basic and acidic residues" evidence="3">
    <location>
        <begin position="3475"/>
        <end position="3514"/>
    </location>
</feature>
<organism evidence="5 6">
    <name type="scientific">Stegodyphus mimosarum</name>
    <name type="common">African social velvet spider</name>
    <dbReference type="NCBI Taxonomy" id="407821"/>
    <lineage>
        <taxon>Eukaryota</taxon>
        <taxon>Metazoa</taxon>
        <taxon>Ecdysozoa</taxon>
        <taxon>Arthropoda</taxon>
        <taxon>Chelicerata</taxon>
        <taxon>Arachnida</taxon>
        <taxon>Araneae</taxon>
        <taxon>Araneomorphae</taxon>
        <taxon>Entelegynae</taxon>
        <taxon>Eresoidea</taxon>
        <taxon>Eresidae</taxon>
        <taxon>Stegodyphus</taxon>
    </lineage>
</organism>
<feature type="compositionally biased region" description="Low complexity" evidence="3">
    <location>
        <begin position="2850"/>
        <end position="2862"/>
    </location>
</feature>
<dbReference type="Proteomes" id="UP000054359">
    <property type="component" value="Unassembled WGS sequence"/>
</dbReference>
<feature type="compositionally biased region" description="Basic and acidic residues" evidence="3">
    <location>
        <begin position="1374"/>
        <end position="1405"/>
    </location>
</feature>
<reference evidence="5 6" key="1">
    <citation type="submission" date="2013-11" db="EMBL/GenBank/DDBJ databases">
        <title>Genome sequencing of Stegodyphus mimosarum.</title>
        <authorList>
            <person name="Bechsgaard J."/>
        </authorList>
    </citation>
    <scope>NUCLEOTIDE SEQUENCE [LARGE SCALE GENOMIC DNA]</scope>
</reference>
<feature type="compositionally biased region" description="Polar residues" evidence="3">
    <location>
        <begin position="3453"/>
        <end position="3474"/>
    </location>
</feature>
<feature type="region of interest" description="Disordered" evidence="3">
    <location>
        <begin position="1797"/>
        <end position="1979"/>
    </location>
</feature>
<feature type="non-terminal residue" evidence="5">
    <location>
        <position position="4116"/>
    </location>
</feature>
<dbReference type="CDD" id="cd12350">
    <property type="entry name" value="RRM3_SHARP"/>
    <property type="match status" value="1"/>
</dbReference>
<dbReference type="EMBL" id="KK114074">
    <property type="protein sequence ID" value="KFM61670.1"/>
    <property type="molecule type" value="Genomic_DNA"/>
</dbReference>
<feature type="compositionally biased region" description="Basic and acidic residues" evidence="3">
    <location>
        <begin position="3288"/>
        <end position="3302"/>
    </location>
</feature>
<feature type="compositionally biased region" description="Basic and acidic residues" evidence="3">
    <location>
        <begin position="3209"/>
        <end position="3252"/>
    </location>
</feature>
<feature type="compositionally biased region" description="Basic residues" evidence="3">
    <location>
        <begin position="2988"/>
        <end position="2999"/>
    </location>
</feature>
<feature type="compositionally biased region" description="Low complexity" evidence="3">
    <location>
        <begin position="3076"/>
        <end position="3085"/>
    </location>
</feature>
<feature type="region of interest" description="Disordered" evidence="3">
    <location>
        <begin position="3411"/>
        <end position="3568"/>
    </location>
</feature>
<feature type="compositionally biased region" description="Basic and acidic residues" evidence="3">
    <location>
        <begin position="1600"/>
        <end position="1629"/>
    </location>
</feature>
<feature type="compositionally biased region" description="Basic and acidic residues" evidence="3">
    <location>
        <begin position="430"/>
        <end position="446"/>
    </location>
</feature>
<feature type="compositionally biased region" description="Basic and acidic residues" evidence="3">
    <location>
        <begin position="3540"/>
        <end position="3553"/>
    </location>
</feature>
<feature type="domain" description="RRM" evidence="4">
    <location>
        <begin position="71"/>
        <end position="146"/>
    </location>
</feature>
<feature type="compositionally biased region" description="Basic residues" evidence="3">
    <location>
        <begin position="1589"/>
        <end position="1598"/>
    </location>
</feature>
<proteinExistence type="predicted"/>
<evidence type="ECO:0000256" key="2">
    <source>
        <dbReference type="PROSITE-ProRule" id="PRU00176"/>
    </source>
</evidence>
<dbReference type="OMA" id="SNVMANC"/>
<feature type="compositionally biased region" description="Basic and acidic residues" evidence="3">
    <location>
        <begin position="1987"/>
        <end position="1997"/>
    </location>
</feature>
<feature type="compositionally biased region" description="Low complexity" evidence="3">
    <location>
        <begin position="950"/>
        <end position="967"/>
    </location>
</feature>
<keyword evidence="6" id="KW-1185">Reference proteome</keyword>
<dbReference type="PANTHER" id="PTHR23189">
    <property type="entry name" value="RNA RECOGNITION MOTIF-CONTAINING"/>
    <property type="match status" value="1"/>
</dbReference>
<dbReference type="SMART" id="SM00360">
    <property type="entry name" value="RRM"/>
    <property type="match status" value="2"/>
</dbReference>
<dbReference type="FunFam" id="3.30.70.330:FF:000143">
    <property type="entry name" value="msx2-interacting protein-like isoform X1"/>
    <property type="match status" value="1"/>
</dbReference>
<feature type="compositionally biased region" description="Basic and acidic residues" evidence="3">
    <location>
        <begin position="1443"/>
        <end position="1501"/>
    </location>
</feature>
<feature type="compositionally biased region" description="Polar residues" evidence="3">
    <location>
        <begin position="847"/>
        <end position="864"/>
    </location>
</feature>
<feature type="compositionally biased region" description="Basic residues" evidence="3">
    <location>
        <begin position="1846"/>
        <end position="1858"/>
    </location>
</feature>
<evidence type="ECO:0000313" key="5">
    <source>
        <dbReference type="EMBL" id="KFM61670.1"/>
    </source>
</evidence>
<evidence type="ECO:0000259" key="4">
    <source>
        <dbReference type="PROSITE" id="PS50102"/>
    </source>
</evidence>
<feature type="region of interest" description="Disordered" evidence="3">
    <location>
        <begin position="3630"/>
        <end position="3655"/>
    </location>
</feature>
<feature type="compositionally biased region" description="Basic and acidic residues" evidence="3">
    <location>
        <begin position="3134"/>
        <end position="3156"/>
    </location>
</feature>
<name>A0A087T981_STEMI</name>
<feature type="compositionally biased region" description="Basic and acidic residues" evidence="3">
    <location>
        <begin position="1916"/>
        <end position="1960"/>
    </location>
</feature>
<feature type="region of interest" description="Disordered" evidence="3">
    <location>
        <begin position="276"/>
        <end position="305"/>
    </location>
</feature>
<feature type="region of interest" description="Disordered" evidence="3">
    <location>
        <begin position="2485"/>
        <end position="2520"/>
    </location>
</feature>
<feature type="region of interest" description="Disordered" evidence="3">
    <location>
        <begin position="947"/>
        <end position="968"/>
    </location>
</feature>
<feature type="compositionally biased region" description="Basic and acidic residues" evidence="3">
    <location>
        <begin position="1748"/>
        <end position="1777"/>
    </location>
</feature>
<feature type="compositionally biased region" description="Basic and acidic residues" evidence="3">
    <location>
        <begin position="1812"/>
        <end position="1845"/>
    </location>
</feature>
<dbReference type="FunFam" id="3.30.70.330:FF:000118">
    <property type="entry name" value="msx2-interacting protein-like isoform X1"/>
    <property type="match status" value="1"/>
</dbReference>
<feature type="compositionally biased region" description="Basic and acidic residues" evidence="3">
    <location>
        <begin position="1415"/>
        <end position="1430"/>
    </location>
</feature>
<dbReference type="InterPro" id="IPR034174">
    <property type="entry name" value="SHARP_RRM3"/>
</dbReference>
<feature type="compositionally biased region" description="Basic and acidic residues" evidence="3">
    <location>
        <begin position="459"/>
        <end position="483"/>
    </location>
</feature>
<dbReference type="GO" id="GO:0003723">
    <property type="term" value="F:RNA binding"/>
    <property type="evidence" value="ECO:0007669"/>
    <property type="project" value="UniProtKB-UniRule"/>
</dbReference>
<protein>
    <recommendedName>
        <fullName evidence="4">RRM domain-containing protein</fullName>
    </recommendedName>
</protein>